<dbReference type="OrthoDB" id="1905234at2759"/>
<evidence type="ECO:0000313" key="1">
    <source>
        <dbReference type="EMBL" id="KDP28836.1"/>
    </source>
</evidence>
<dbReference type="Proteomes" id="UP000027138">
    <property type="component" value="Unassembled WGS sequence"/>
</dbReference>
<dbReference type="EMBL" id="KK914782">
    <property type="protein sequence ID" value="KDP28836.1"/>
    <property type="molecule type" value="Genomic_DNA"/>
</dbReference>
<dbReference type="AlphaFoldDB" id="A0A067JXZ3"/>
<organism evidence="1 2">
    <name type="scientific">Jatropha curcas</name>
    <name type="common">Barbados nut</name>
    <dbReference type="NCBI Taxonomy" id="180498"/>
    <lineage>
        <taxon>Eukaryota</taxon>
        <taxon>Viridiplantae</taxon>
        <taxon>Streptophyta</taxon>
        <taxon>Embryophyta</taxon>
        <taxon>Tracheophyta</taxon>
        <taxon>Spermatophyta</taxon>
        <taxon>Magnoliopsida</taxon>
        <taxon>eudicotyledons</taxon>
        <taxon>Gunneridae</taxon>
        <taxon>Pentapetalae</taxon>
        <taxon>rosids</taxon>
        <taxon>fabids</taxon>
        <taxon>Malpighiales</taxon>
        <taxon>Euphorbiaceae</taxon>
        <taxon>Crotonoideae</taxon>
        <taxon>Jatropheae</taxon>
        <taxon>Jatropha</taxon>
    </lineage>
</organism>
<evidence type="ECO:0000313" key="2">
    <source>
        <dbReference type="Proteomes" id="UP000027138"/>
    </source>
</evidence>
<proteinExistence type="predicted"/>
<dbReference type="PANTHER" id="PTHR37744:SF1">
    <property type="entry name" value="STAR LIPID TRANSFER-LIKE PROTEIN"/>
    <property type="match status" value="1"/>
</dbReference>
<sequence length="101" mass="10398">MEAIGSGGGGANGDGTKWRWWALASTAQLVWGVSSFQKGCAGDGSLMPFKAFAVASLFVGSAASASFAALKASGIHKVEDLVKVGRNMRTGLGIPPRVREE</sequence>
<accession>A0A067JXZ3</accession>
<reference evidence="1 2" key="1">
    <citation type="journal article" date="2014" name="PLoS ONE">
        <title>Global Analysis of Gene Expression Profiles in Physic Nut (Jatropha curcas L.) Seedlings Exposed to Salt Stress.</title>
        <authorList>
            <person name="Zhang L."/>
            <person name="Zhang C."/>
            <person name="Wu P."/>
            <person name="Chen Y."/>
            <person name="Li M."/>
            <person name="Jiang H."/>
            <person name="Wu G."/>
        </authorList>
    </citation>
    <scope>NUCLEOTIDE SEQUENCE [LARGE SCALE GENOMIC DNA]</scope>
    <source>
        <strain evidence="2">cv. GZQX0401</strain>
        <tissue evidence="1">Young leaves</tissue>
    </source>
</reference>
<name>A0A067JXZ3_JATCU</name>
<dbReference type="PANTHER" id="PTHR37744">
    <property type="entry name" value="STAR LIPID TRANSFER-LIKE PROTEIN"/>
    <property type="match status" value="1"/>
</dbReference>
<gene>
    <name evidence="1" type="ORF">JCGZ_14607</name>
</gene>
<protein>
    <submittedName>
        <fullName evidence="1">Uncharacterized protein</fullName>
    </submittedName>
</protein>
<keyword evidence="2" id="KW-1185">Reference proteome</keyword>
<dbReference type="STRING" id="180498.A0A067JXZ3"/>